<dbReference type="Gene3D" id="1.20.1250.20">
    <property type="entry name" value="MFS general substrate transporter like domains"/>
    <property type="match status" value="1"/>
</dbReference>
<gene>
    <name evidence="15" type="ORF">FPE_LOCUS11137</name>
</gene>
<evidence type="ECO:0000256" key="4">
    <source>
        <dbReference type="ARBA" id="ARBA00006702"/>
    </source>
</evidence>
<dbReference type="PANTHER" id="PTHR12320:SF83">
    <property type="entry name" value="PROTEIN PHOSPHATASE 2C 55-RELATED"/>
    <property type="match status" value="1"/>
</dbReference>
<keyword evidence="10" id="KW-0472">Membrane</keyword>
<evidence type="ECO:0000256" key="9">
    <source>
        <dbReference type="ARBA" id="ARBA00022989"/>
    </source>
</evidence>
<evidence type="ECO:0000256" key="1">
    <source>
        <dbReference type="ARBA" id="ARBA00001936"/>
    </source>
</evidence>
<keyword evidence="7" id="KW-0378">Hydrolase</keyword>
<dbReference type="GO" id="GO:0016020">
    <property type="term" value="C:membrane"/>
    <property type="evidence" value="ECO:0007669"/>
    <property type="project" value="UniProtKB-SubCell"/>
</dbReference>
<keyword evidence="9" id="KW-1133">Transmembrane helix</keyword>
<feature type="region of interest" description="Disordered" evidence="13">
    <location>
        <begin position="233"/>
        <end position="256"/>
    </location>
</feature>
<sequence length="788" mass="85411">MPSNYFSRFGVSFWQGVQRSINVKESGIQDPIEVLIGQGKLLLGYSKSFHSVPSGTFSDLHVFLRPGTVAASQANLHIVNRRKNISVVGAFSRAISIPSVSGPPFQVCGYHIDRLLSDPCQITFGINSQKVLMAVCGSRSAPADCSISNLTSRSVQPGVAAYRSFTSYSRRSFDNCRKASMSLKNEEQPNNFLLYGYFIYNAAKRKGNSKSYPRFGFDGFHISSSACSSTGTASDMSFDSSTQEGQCSSSADSSDLRMPIDRNLKLNSASCYLPHPDKEETGGEDAHFICLDEQAIGVADGVGGWADLGVDAGLYARELMSNSVDAIQEEPRGSIDPARVLEKAHTSTKAKGSSTACIIALTDQGLHAINLGDSGFMVIRDGCTVFRSPVQQHDFNFTYQLESGNAGDLPSSGEVFTIPVAPGDVIVAGTDGLFDNLYNNDITSVVVHAVRAGLGPQVTAQKIAALARQRAQDKSRQTPFSAAAQEAGFRYYGGKLDDITVVVSYIASEHNESPSASSSKLIPVFVLLFQNVMLTDFTRIAAVMFSHSFMACVFIGRAFINILVEELIAIIFLPKEDANFVHNILWWCHNNEAFIEKIFPSILKNAVGAETNVYCVYDSQVLKAFTSSIYIAGLAASLVASRLTAALGRRNIMVLELCREGYSCLLLGNGSTEVAGCIQHRLPIIYRHRCSGRTLHLGWRITLGLAMVLAATMILGASLISDTPSSLVERGKIEQAQKSLEKVRGSEPESNVANENELAELVKSSETAKAINQEPFVITFERQIGLIL</sequence>
<evidence type="ECO:0000256" key="8">
    <source>
        <dbReference type="ARBA" id="ARBA00022842"/>
    </source>
</evidence>
<dbReference type="PROSITE" id="PS51746">
    <property type="entry name" value="PPM_2"/>
    <property type="match status" value="1"/>
</dbReference>
<dbReference type="InterPro" id="IPR005828">
    <property type="entry name" value="MFS_sugar_transport-like"/>
</dbReference>
<reference evidence="15" key="1">
    <citation type="submission" date="2023-05" db="EMBL/GenBank/DDBJ databases">
        <authorList>
            <person name="Huff M."/>
        </authorList>
    </citation>
    <scope>NUCLEOTIDE SEQUENCE</scope>
</reference>
<dbReference type="InterPro" id="IPR001932">
    <property type="entry name" value="PPM-type_phosphatase-like_dom"/>
</dbReference>
<comment type="similarity">
    <text evidence="4">Belongs to the PP2C family.</text>
</comment>
<feature type="compositionally biased region" description="Polar residues" evidence="13">
    <location>
        <begin position="235"/>
        <end position="253"/>
    </location>
</feature>
<keyword evidence="5" id="KW-0812">Transmembrane</keyword>
<dbReference type="Gene3D" id="3.60.40.10">
    <property type="entry name" value="PPM-type phosphatase domain"/>
    <property type="match status" value="2"/>
</dbReference>
<dbReference type="SMART" id="SM00331">
    <property type="entry name" value="PP2C_SIG"/>
    <property type="match status" value="1"/>
</dbReference>
<evidence type="ECO:0000259" key="14">
    <source>
        <dbReference type="PROSITE" id="PS51746"/>
    </source>
</evidence>
<evidence type="ECO:0000256" key="6">
    <source>
        <dbReference type="ARBA" id="ARBA00022723"/>
    </source>
</evidence>
<proteinExistence type="inferred from homology"/>
<keyword evidence="11" id="KW-0464">Manganese</keyword>
<dbReference type="EMBL" id="OU503041">
    <property type="protein sequence ID" value="CAI9763707.1"/>
    <property type="molecule type" value="Genomic_DNA"/>
</dbReference>
<evidence type="ECO:0000256" key="5">
    <source>
        <dbReference type="ARBA" id="ARBA00022692"/>
    </source>
</evidence>
<comment type="similarity">
    <text evidence="12">Belongs to the major facilitator superfamily. Phosphate:H(+) symporter (TC 2.A.1.9) family.</text>
</comment>
<comment type="cofactor">
    <cofactor evidence="2">
        <name>Mg(2+)</name>
        <dbReference type="ChEBI" id="CHEBI:18420"/>
    </cofactor>
</comment>
<dbReference type="GO" id="GO:0022857">
    <property type="term" value="F:transmembrane transporter activity"/>
    <property type="evidence" value="ECO:0007669"/>
    <property type="project" value="InterPro"/>
</dbReference>
<dbReference type="SUPFAM" id="SSF81606">
    <property type="entry name" value="PP2C-like"/>
    <property type="match status" value="1"/>
</dbReference>
<dbReference type="PANTHER" id="PTHR12320">
    <property type="entry name" value="PROTEIN PHOSPHATASE 2C"/>
    <property type="match status" value="1"/>
</dbReference>
<dbReference type="AlphaFoldDB" id="A0AAD2DQU8"/>
<organism evidence="15 16">
    <name type="scientific">Fraxinus pennsylvanica</name>
    <dbReference type="NCBI Taxonomy" id="56036"/>
    <lineage>
        <taxon>Eukaryota</taxon>
        <taxon>Viridiplantae</taxon>
        <taxon>Streptophyta</taxon>
        <taxon>Embryophyta</taxon>
        <taxon>Tracheophyta</taxon>
        <taxon>Spermatophyta</taxon>
        <taxon>Magnoliopsida</taxon>
        <taxon>eudicotyledons</taxon>
        <taxon>Gunneridae</taxon>
        <taxon>Pentapetalae</taxon>
        <taxon>asterids</taxon>
        <taxon>lamiids</taxon>
        <taxon>Lamiales</taxon>
        <taxon>Oleaceae</taxon>
        <taxon>Oleeae</taxon>
        <taxon>Fraxinus</taxon>
    </lineage>
</organism>
<dbReference type="InterPro" id="IPR036259">
    <property type="entry name" value="MFS_trans_sf"/>
</dbReference>
<dbReference type="GO" id="GO:0004722">
    <property type="term" value="F:protein serine/threonine phosphatase activity"/>
    <property type="evidence" value="ECO:0007669"/>
    <property type="project" value="TreeGrafter"/>
</dbReference>
<name>A0AAD2DQU8_9LAMI</name>
<evidence type="ECO:0000256" key="3">
    <source>
        <dbReference type="ARBA" id="ARBA00004370"/>
    </source>
</evidence>
<comment type="cofactor">
    <cofactor evidence="1">
        <name>Mn(2+)</name>
        <dbReference type="ChEBI" id="CHEBI:29035"/>
    </cofactor>
</comment>
<feature type="domain" description="PPM-type phosphatase" evidence="14">
    <location>
        <begin position="270"/>
        <end position="506"/>
    </location>
</feature>
<dbReference type="InterPro" id="IPR036457">
    <property type="entry name" value="PPM-type-like_dom_sf"/>
</dbReference>
<evidence type="ECO:0000256" key="12">
    <source>
        <dbReference type="ARBA" id="ARBA00044504"/>
    </source>
</evidence>
<protein>
    <recommendedName>
        <fullName evidence="14">PPM-type phosphatase domain-containing protein</fullName>
    </recommendedName>
</protein>
<accession>A0AAD2DQU8</accession>
<dbReference type="Pfam" id="PF00083">
    <property type="entry name" value="Sugar_tr"/>
    <property type="match status" value="1"/>
</dbReference>
<evidence type="ECO:0000256" key="13">
    <source>
        <dbReference type="SAM" id="MobiDB-lite"/>
    </source>
</evidence>
<keyword evidence="6" id="KW-0479">Metal-binding</keyword>
<evidence type="ECO:0000256" key="2">
    <source>
        <dbReference type="ARBA" id="ARBA00001946"/>
    </source>
</evidence>
<evidence type="ECO:0000313" key="15">
    <source>
        <dbReference type="EMBL" id="CAI9763707.1"/>
    </source>
</evidence>
<keyword evidence="16" id="KW-1185">Reference proteome</keyword>
<evidence type="ECO:0000313" key="16">
    <source>
        <dbReference type="Proteomes" id="UP000834106"/>
    </source>
</evidence>
<dbReference type="GO" id="GO:0046872">
    <property type="term" value="F:metal ion binding"/>
    <property type="evidence" value="ECO:0007669"/>
    <property type="project" value="UniProtKB-KW"/>
</dbReference>
<dbReference type="InterPro" id="IPR039123">
    <property type="entry name" value="PPTC7"/>
</dbReference>
<evidence type="ECO:0000256" key="7">
    <source>
        <dbReference type="ARBA" id="ARBA00022801"/>
    </source>
</evidence>
<dbReference type="SMART" id="SM00332">
    <property type="entry name" value="PP2Cc"/>
    <property type="match status" value="1"/>
</dbReference>
<comment type="subcellular location">
    <subcellularLocation>
        <location evidence="3">Membrane</location>
    </subcellularLocation>
</comment>
<dbReference type="Proteomes" id="UP000834106">
    <property type="component" value="Chromosome 6"/>
</dbReference>
<keyword evidence="8" id="KW-0460">Magnesium</keyword>
<evidence type="ECO:0000256" key="10">
    <source>
        <dbReference type="ARBA" id="ARBA00023136"/>
    </source>
</evidence>
<evidence type="ECO:0000256" key="11">
    <source>
        <dbReference type="ARBA" id="ARBA00023211"/>
    </source>
</evidence>
<dbReference type="FunFam" id="3.60.40.10:FF:000138">
    <property type="entry name" value="5-azacytidine resistance protein azr1"/>
    <property type="match status" value="1"/>
</dbReference>